<dbReference type="GO" id="GO:0004844">
    <property type="term" value="F:uracil DNA N-glycosylase activity"/>
    <property type="evidence" value="ECO:0007669"/>
    <property type="project" value="InterPro"/>
</dbReference>
<dbReference type="NCBIfam" id="NF003592">
    <property type="entry name" value="PRK05254.1-5"/>
    <property type="match status" value="1"/>
</dbReference>
<dbReference type="EMBL" id="CAFBPP010000001">
    <property type="protein sequence ID" value="CAB5007797.1"/>
    <property type="molecule type" value="Genomic_DNA"/>
</dbReference>
<evidence type="ECO:0000313" key="8">
    <source>
        <dbReference type="EMBL" id="CAB4985329.1"/>
    </source>
</evidence>
<evidence type="ECO:0000313" key="6">
    <source>
        <dbReference type="EMBL" id="CAB4779203.1"/>
    </source>
</evidence>
<feature type="domain" description="Uracil-DNA glycosylase-like" evidence="5">
    <location>
        <begin position="45"/>
        <end position="199"/>
    </location>
</feature>
<protein>
    <submittedName>
        <fullName evidence="6">Unannotated protein</fullName>
    </submittedName>
</protein>
<dbReference type="AlphaFoldDB" id="A0A6J6W7V4"/>
<reference evidence="6" key="1">
    <citation type="submission" date="2020-05" db="EMBL/GenBank/DDBJ databases">
        <authorList>
            <person name="Chiriac C."/>
            <person name="Salcher M."/>
            <person name="Ghai R."/>
            <person name="Kavagutti S V."/>
        </authorList>
    </citation>
    <scope>NUCLEOTIDE SEQUENCE</scope>
</reference>
<dbReference type="EMBL" id="CAFAAC010000004">
    <property type="protein sequence ID" value="CAB4779203.1"/>
    <property type="molecule type" value="Genomic_DNA"/>
</dbReference>
<name>A0A6J6W7V4_9ZZZZ</name>
<evidence type="ECO:0000256" key="4">
    <source>
        <dbReference type="ARBA" id="ARBA00023204"/>
    </source>
</evidence>
<dbReference type="NCBIfam" id="NF003588">
    <property type="entry name" value="PRK05254.1-1"/>
    <property type="match status" value="1"/>
</dbReference>
<evidence type="ECO:0000256" key="2">
    <source>
        <dbReference type="ARBA" id="ARBA00022763"/>
    </source>
</evidence>
<dbReference type="CDD" id="cd10027">
    <property type="entry name" value="UDG-F1-like"/>
    <property type="match status" value="1"/>
</dbReference>
<organism evidence="6">
    <name type="scientific">freshwater metagenome</name>
    <dbReference type="NCBI Taxonomy" id="449393"/>
    <lineage>
        <taxon>unclassified sequences</taxon>
        <taxon>metagenomes</taxon>
        <taxon>ecological metagenomes</taxon>
    </lineage>
</organism>
<evidence type="ECO:0000313" key="7">
    <source>
        <dbReference type="EMBL" id="CAB4906342.1"/>
    </source>
</evidence>
<accession>A0A6J6W7V4</accession>
<dbReference type="InterPro" id="IPR036895">
    <property type="entry name" value="Uracil-DNA_glycosylase-like_sf"/>
</dbReference>
<dbReference type="SUPFAM" id="SSF52141">
    <property type="entry name" value="Uracil-DNA glycosylase-like"/>
    <property type="match status" value="1"/>
</dbReference>
<keyword evidence="4" id="KW-0234">DNA repair</keyword>
<dbReference type="PANTHER" id="PTHR11264:SF0">
    <property type="entry name" value="URACIL-DNA GLYCOSYLASE"/>
    <property type="match status" value="1"/>
</dbReference>
<dbReference type="EMBL" id="CAFBMN010000043">
    <property type="protein sequence ID" value="CAB4906342.1"/>
    <property type="molecule type" value="Genomic_DNA"/>
</dbReference>
<dbReference type="SMART" id="SM00987">
    <property type="entry name" value="UreE_C"/>
    <property type="match status" value="1"/>
</dbReference>
<dbReference type="Gene3D" id="3.40.470.10">
    <property type="entry name" value="Uracil-DNA glycosylase-like domain"/>
    <property type="match status" value="1"/>
</dbReference>
<dbReference type="SMART" id="SM00986">
    <property type="entry name" value="UDG"/>
    <property type="match status" value="1"/>
</dbReference>
<dbReference type="Pfam" id="PF03167">
    <property type="entry name" value="UDG"/>
    <property type="match status" value="1"/>
</dbReference>
<dbReference type="InterPro" id="IPR005122">
    <property type="entry name" value="Uracil-DNA_glycosylase-like"/>
</dbReference>
<gene>
    <name evidence="6" type="ORF">UFOPK2967_00157</name>
    <name evidence="7" type="ORF">UFOPK3587_00794</name>
    <name evidence="8" type="ORF">UFOPK3984_00664</name>
    <name evidence="9" type="ORF">UFOPK4114_00062</name>
</gene>
<keyword evidence="2" id="KW-0227">DNA damage</keyword>
<evidence type="ECO:0000259" key="5">
    <source>
        <dbReference type="SMART" id="SM00986"/>
    </source>
</evidence>
<dbReference type="EMBL" id="CAFBOP010000020">
    <property type="protein sequence ID" value="CAB4985329.1"/>
    <property type="molecule type" value="Genomic_DNA"/>
</dbReference>
<dbReference type="InterPro" id="IPR002043">
    <property type="entry name" value="UDG_fam1"/>
</dbReference>
<dbReference type="PANTHER" id="PTHR11264">
    <property type="entry name" value="URACIL-DNA GLYCOSYLASE"/>
    <property type="match status" value="1"/>
</dbReference>
<sequence length="212" mass="23883">MTFFTDMHPKWQVLLKEFESDLVTIENFHTGKEFYPDRTLVMRALFTDPEEVSVVLFGQDPYPNPSHAIGLSFAVPREIRPLPASLRNIYKEMESDLDIDPASHGDLTTWVSQGVCLVNRSLTHLPGTPTNTIWMNFTNEIARILGNLGCVAILWGKEAQSLSEYFPPSSIISSAHPSPLSAYRGFFGSRPFSKANEILLAQNKTPIDWKIK</sequence>
<evidence type="ECO:0000256" key="3">
    <source>
        <dbReference type="ARBA" id="ARBA00022801"/>
    </source>
</evidence>
<comment type="similarity">
    <text evidence="1">Belongs to the uracil-DNA glycosylase (UDG) superfamily. UNG family.</text>
</comment>
<proteinExistence type="inferred from homology"/>
<dbReference type="GO" id="GO:0097510">
    <property type="term" value="P:base-excision repair, AP site formation via deaminated base removal"/>
    <property type="evidence" value="ECO:0007669"/>
    <property type="project" value="TreeGrafter"/>
</dbReference>
<evidence type="ECO:0000256" key="1">
    <source>
        <dbReference type="ARBA" id="ARBA00008184"/>
    </source>
</evidence>
<keyword evidence="3" id="KW-0378">Hydrolase</keyword>
<evidence type="ECO:0000313" key="9">
    <source>
        <dbReference type="EMBL" id="CAB5007797.1"/>
    </source>
</evidence>